<dbReference type="GO" id="GO:0005737">
    <property type="term" value="C:cytoplasm"/>
    <property type="evidence" value="ECO:0007669"/>
    <property type="project" value="TreeGrafter"/>
</dbReference>
<comment type="similarity">
    <text evidence="4">Belongs to the choline/ethanolamine kinase family.</text>
</comment>
<dbReference type="GO" id="GO:0004305">
    <property type="term" value="F:ethanolamine kinase activity"/>
    <property type="evidence" value="ECO:0007669"/>
    <property type="project" value="UniProtKB-EC"/>
</dbReference>
<dbReference type="Pfam" id="PF01633">
    <property type="entry name" value="Choline_kinase"/>
    <property type="match status" value="1"/>
</dbReference>
<comment type="caution">
    <text evidence="6">The sequence shown here is derived from an EMBL/GenBank/DDBJ whole genome shotgun (WGS) entry which is preliminary data.</text>
</comment>
<keyword evidence="1" id="KW-0594">Phospholipid biosynthesis</keyword>
<dbReference type="Gene3D" id="3.30.200.20">
    <property type="entry name" value="Phosphorylase Kinase, domain 1"/>
    <property type="match status" value="1"/>
</dbReference>
<evidence type="ECO:0000313" key="7">
    <source>
        <dbReference type="Proteomes" id="UP000823561"/>
    </source>
</evidence>
<keyword evidence="7" id="KW-1185">Reference proteome</keyword>
<keyword evidence="2" id="KW-1208">Phospholipid metabolism</keyword>
<dbReference type="AlphaFoldDB" id="A0AAV6GHS4"/>
<dbReference type="InterPro" id="IPR011009">
    <property type="entry name" value="Kinase-like_dom_sf"/>
</dbReference>
<evidence type="ECO:0000256" key="5">
    <source>
        <dbReference type="ARBA" id="ARBA00038874"/>
    </source>
</evidence>
<keyword evidence="1" id="KW-0443">Lipid metabolism</keyword>
<dbReference type="CDD" id="cd05157">
    <property type="entry name" value="ETNK_euk"/>
    <property type="match status" value="1"/>
</dbReference>
<dbReference type="EMBL" id="JADWDJ010000011">
    <property type="protein sequence ID" value="KAG5273406.1"/>
    <property type="molecule type" value="Genomic_DNA"/>
</dbReference>
<dbReference type="Proteomes" id="UP000823561">
    <property type="component" value="Chromosome 11"/>
</dbReference>
<organism evidence="6 7">
    <name type="scientific">Alosa alosa</name>
    <name type="common">allis shad</name>
    <dbReference type="NCBI Taxonomy" id="278164"/>
    <lineage>
        <taxon>Eukaryota</taxon>
        <taxon>Metazoa</taxon>
        <taxon>Chordata</taxon>
        <taxon>Craniata</taxon>
        <taxon>Vertebrata</taxon>
        <taxon>Euteleostomi</taxon>
        <taxon>Actinopterygii</taxon>
        <taxon>Neopterygii</taxon>
        <taxon>Teleostei</taxon>
        <taxon>Clupei</taxon>
        <taxon>Clupeiformes</taxon>
        <taxon>Clupeoidei</taxon>
        <taxon>Clupeidae</taxon>
        <taxon>Alosa</taxon>
    </lineage>
</organism>
<name>A0AAV6GHS4_9TELE</name>
<dbReference type="GO" id="GO:0006646">
    <property type="term" value="P:phosphatidylethanolamine biosynthetic process"/>
    <property type="evidence" value="ECO:0007669"/>
    <property type="project" value="TreeGrafter"/>
</dbReference>
<accession>A0AAV6GHS4</accession>
<evidence type="ECO:0000256" key="3">
    <source>
        <dbReference type="ARBA" id="ARBA00037883"/>
    </source>
</evidence>
<evidence type="ECO:0000256" key="4">
    <source>
        <dbReference type="ARBA" id="ARBA00038211"/>
    </source>
</evidence>
<comment type="pathway">
    <text evidence="3">Phospholipid metabolism; phosphatidylethanolamine biosynthesis; phosphatidylethanolamine from ethanolamine: step 1/3.</text>
</comment>
<dbReference type="EC" id="2.7.1.82" evidence="5"/>
<dbReference type="SUPFAM" id="SSF56112">
    <property type="entry name" value="Protein kinase-like (PK-like)"/>
    <property type="match status" value="1"/>
</dbReference>
<evidence type="ECO:0000256" key="1">
    <source>
        <dbReference type="ARBA" id="ARBA00023209"/>
    </source>
</evidence>
<protein>
    <recommendedName>
        <fullName evidence="5">ethanolamine kinase</fullName>
        <ecNumber evidence="5">2.7.1.82</ecNumber>
    </recommendedName>
</protein>
<dbReference type="PANTHER" id="PTHR22603">
    <property type="entry name" value="CHOLINE/ETHANOALAMINE KINASE"/>
    <property type="match status" value="1"/>
</dbReference>
<sequence length="352" mass="40550">METITGLLHLKISVKEEEPHSGVMELLRILRPKWRTEDIKTKVFTEGITNQLMGCYTGCLRSSDDVVLVRVYGNMTDLYLDRHKEMDMFQILHEHGCGPKLYCSFDNGICYEFLHGMVLDGPLLRQPDIYRLIAGEMAKIHSIKPRTSSPPQVVLWTKMSQFLQLVQESENETPMLRSLCVPGAASVEALRSEMNELKRHLGHVYSPSVLCHNDLLTKNIIYNDTKGSVKFIDYEYADFNYQAFDIANHFNEFAGVTTIDYGLYPSVALQLDWLTSYLRSSRSITGKGSAVSEQDAKNLYVTVCKFSLASHFFWGLWAILQARYSTINFDFIKYAHARFKRYFDKKEEYFGM</sequence>
<keyword evidence="1" id="KW-0444">Lipid biosynthesis</keyword>
<gene>
    <name evidence="6" type="ORF">AALO_G00150990</name>
</gene>
<reference evidence="6" key="1">
    <citation type="submission" date="2020-10" db="EMBL/GenBank/DDBJ databases">
        <title>Chromosome-scale genome assembly of the Allis shad, Alosa alosa.</title>
        <authorList>
            <person name="Margot Z."/>
            <person name="Christophe K."/>
            <person name="Cabau C."/>
            <person name="Louis A."/>
            <person name="Berthelot C."/>
            <person name="Parey E."/>
            <person name="Roest Crollius H."/>
            <person name="Montfort J."/>
            <person name="Robinson-Rechavi M."/>
            <person name="Bucao C."/>
            <person name="Bouchez O."/>
            <person name="Gislard M."/>
            <person name="Lluch J."/>
            <person name="Milhes M."/>
            <person name="Lampietro C."/>
            <person name="Lopez Roques C."/>
            <person name="Donnadieu C."/>
            <person name="Braasch I."/>
            <person name="Desvignes T."/>
            <person name="Postlethwait J."/>
            <person name="Bobe J."/>
            <person name="Guiguen Y."/>
        </authorList>
    </citation>
    <scope>NUCLEOTIDE SEQUENCE</scope>
    <source>
        <strain evidence="6">M-15738</strain>
        <tissue evidence="6">Blood</tissue>
    </source>
</reference>
<evidence type="ECO:0000313" key="6">
    <source>
        <dbReference type="EMBL" id="KAG5273406.1"/>
    </source>
</evidence>
<dbReference type="PANTHER" id="PTHR22603:SF68">
    <property type="entry name" value="ETHANOLAMINE KINASE 1"/>
    <property type="match status" value="1"/>
</dbReference>
<proteinExistence type="inferred from homology"/>
<evidence type="ECO:0000256" key="2">
    <source>
        <dbReference type="ARBA" id="ARBA00023264"/>
    </source>
</evidence>
<dbReference type="Gene3D" id="3.90.1200.10">
    <property type="match status" value="1"/>
</dbReference>